<sequence length="833" mass="91009">MSTRTRRSRGGVAGENAFNPAMIQLYPVAKLREELAARGLDTKGNKQTLADRLQESYENSTTICFDNSPIRPTPSQSRKSASKKQAPDNDDVVDSGVGVVDEKRPMLSKSHKSASTSKKSAPDVVDIDDVVDSIIDDQTSLLDEKFKAIQKKAEENQKLKLEKQIKKEAPEEEHQKKEDKKSEEHQNKEGKESEERQNLNLEKHKEKEKSEERPKLESEKPKKSTRASRLSAKEKPPRSMPNIDFDSPPILSPVSSSSSNFPVPPVLEASKTSDEIASPSTSSPSQIPQIIEQESDFDSPPILSPVSSSSSNFPVPPVLEASKTSDEIASPSTSSPSQIPQVIDQESSEEKSKETIPEPIISLSSETTSAKPDSSNDSIQSLPPSLPRRPSPSKAKKVSKEPPAVVTPKKPKEVIRTNEPPKIQKPTPPVKPSVHQPLPNRPPASQVRKPAPVTKKPSTVSVDILDSIIEKSEERQNLELEKRRKSIHAFHLPPMEKRPRDTTTSRPMPNIDFDSPTSLSPVSKSSSTLPDPRLSTSKVIKTDDTVSPSASSPSQTSKTTDIYQLTCEEKLRRIFPAPTPLSEISSKSAGSSSSGNVLNLPPPPPPPGPPPANAKRLSSGQIAKKFKVVVDVLPPPPPPSMPPPPTAKRIFPQKISTSTISASSELSVSQSLNEGNKIITVTSSTTLMQENVTVAPSSSLPYVYASDVEINTGEEPMDIDDDEEKLKLPSETNEINVVEKVMPSTNVSEQVNIIVTKREQDSDDFGDIEKSQSSEIPTNFRETDAMEVETTEKDVDNESPFINGESNLYSIDVDNVDDGGYDPLQASLVVRNR</sequence>
<protein>
    <submittedName>
        <fullName evidence="2">SAP domain-containing protein</fullName>
    </submittedName>
</protein>
<evidence type="ECO:0000313" key="2">
    <source>
        <dbReference type="WBParaSite" id="ES5_v2.g22329.t1"/>
    </source>
</evidence>
<reference evidence="2" key="1">
    <citation type="submission" date="2022-11" db="UniProtKB">
        <authorList>
            <consortium name="WormBaseParasite"/>
        </authorList>
    </citation>
    <scope>IDENTIFICATION</scope>
</reference>
<accession>A0AC34FXN3</accession>
<organism evidence="1 2">
    <name type="scientific">Panagrolaimus sp. ES5</name>
    <dbReference type="NCBI Taxonomy" id="591445"/>
    <lineage>
        <taxon>Eukaryota</taxon>
        <taxon>Metazoa</taxon>
        <taxon>Ecdysozoa</taxon>
        <taxon>Nematoda</taxon>
        <taxon>Chromadorea</taxon>
        <taxon>Rhabditida</taxon>
        <taxon>Tylenchina</taxon>
        <taxon>Panagrolaimomorpha</taxon>
        <taxon>Panagrolaimoidea</taxon>
        <taxon>Panagrolaimidae</taxon>
        <taxon>Panagrolaimus</taxon>
    </lineage>
</organism>
<proteinExistence type="predicted"/>
<dbReference type="Proteomes" id="UP000887579">
    <property type="component" value="Unplaced"/>
</dbReference>
<evidence type="ECO:0000313" key="1">
    <source>
        <dbReference type="Proteomes" id="UP000887579"/>
    </source>
</evidence>
<name>A0AC34FXN3_9BILA</name>
<dbReference type="WBParaSite" id="ES5_v2.g22329.t1">
    <property type="protein sequence ID" value="ES5_v2.g22329.t1"/>
    <property type="gene ID" value="ES5_v2.g22329"/>
</dbReference>